<evidence type="ECO:0000313" key="3">
    <source>
        <dbReference type="Proteomes" id="UP000729402"/>
    </source>
</evidence>
<protein>
    <submittedName>
        <fullName evidence="2">Uncharacterized protein</fullName>
    </submittedName>
</protein>
<reference evidence="2" key="1">
    <citation type="journal article" date="2021" name="bioRxiv">
        <title>Whole Genome Assembly and Annotation of Northern Wild Rice, Zizania palustris L., Supports a Whole Genome Duplication in the Zizania Genus.</title>
        <authorList>
            <person name="Haas M."/>
            <person name="Kono T."/>
            <person name="Macchietto M."/>
            <person name="Millas R."/>
            <person name="McGilp L."/>
            <person name="Shao M."/>
            <person name="Duquette J."/>
            <person name="Hirsch C.N."/>
            <person name="Kimball J."/>
        </authorList>
    </citation>
    <scope>NUCLEOTIDE SEQUENCE</scope>
    <source>
        <tissue evidence="2">Fresh leaf tissue</tissue>
    </source>
</reference>
<keyword evidence="1" id="KW-0472">Membrane</keyword>
<comment type="caution">
    <text evidence="2">The sequence shown here is derived from an EMBL/GenBank/DDBJ whole genome shotgun (WGS) entry which is preliminary data.</text>
</comment>
<sequence>MVSAAPALAPMAAVSHVIFDMDGLLLDTEGFYTEERESMLQELFPSCAVMPALWRHDAEIMWVLMGAVVNTLLSSVINIR</sequence>
<feature type="transmembrane region" description="Helical" evidence="1">
    <location>
        <begin position="60"/>
        <end position="79"/>
    </location>
</feature>
<keyword evidence="1" id="KW-0812">Transmembrane</keyword>
<gene>
    <name evidence="2" type="ORF">GUJ93_ZPchr0009g913</name>
</gene>
<dbReference type="EMBL" id="JAAALK010000289">
    <property type="protein sequence ID" value="KAG8048606.1"/>
    <property type="molecule type" value="Genomic_DNA"/>
</dbReference>
<dbReference type="Proteomes" id="UP000729402">
    <property type="component" value="Unassembled WGS sequence"/>
</dbReference>
<organism evidence="2 3">
    <name type="scientific">Zizania palustris</name>
    <name type="common">Northern wild rice</name>
    <dbReference type="NCBI Taxonomy" id="103762"/>
    <lineage>
        <taxon>Eukaryota</taxon>
        <taxon>Viridiplantae</taxon>
        <taxon>Streptophyta</taxon>
        <taxon>Embryophyta</taxon>
        <taxon>Tracheophyta</taxon>
        <taxon>Spermatophyta</taxon>
        <taxon>Magnoliopsida</taxon>
        <taxon>Liliopsida</taxon>
        <taxon>Poales</taxon>
        <taxon>Poaceae</taxon>
        <taxon>BOP clade</taxon>
        <taxon>Oryzoideae</taxon>
        <taxon>Oryzeae</taxon>
        <taxon>Zizaniinae</taxon>
        <taxon>Zizania</taxon>
    </lineage>
</organism>
<accession>A0A8J5S275</accession>
<evidence type="ECO:0000313" key="2">
    <source>
        <dbReference type="EMBL" id="KAG8048606.1"/>
    </source>
</evidence>
<reference evidence="2" key="2">
    <citation type="submission" date="2021-02" db="EMBL/GenBank/DDBJ databases">
        <authorList>
            <person name="Kimball J.A."/>
            <person name="Haas M.W."/>
            <person name="Macchietto M."/>
            <person name="Kono T."/>
            <person name="Duquette J."/>
            <person name="Shao M."/>
        </authorList>
    </citation>
    <scope>NUCLEOTIDE SEQUENCE</scope>
    <source>
        <tissue evidence="2">Fresh leaf tissue</tissue>
    </source>
</reference>
<keyword evidence="3" id="KW-1185">Reference proteome</keyword>
<evidence type="ECO:0000256" key="1">
    <source>
        <dbReference type="SAM" id="Phobius"/>
    </source>
</evidence>
<keyword evidence="1" id="KW-1133">Transmembrane helix</keyword>
<proteinExistence type="predicted"/>
<dbReference type="AlphaFoldDB" id="A0A8J5S275"/>
<name>A0A8J5S275_ZIZPA</name>
<dbReference type="OrthoDB" id="302705at2759"/>